<dbReference type="InterPro" id="IPR013106">
    <property type="entry name" value="Ig_V-set"/>
</dbReference>
<accession>A0A7M4FXT4</accession>
<dbReference type="SMART" id="SM00409">
    <property type="entry name" value="IG"/>
    <property type="match status" value="1"/>
</dbReference>
<reference evidence="8" key="2">
    <citation type="submission" date="2025-09" db="UniProtKB">
        <authorList>
            <consortium name="Ensembl"/>
        </authorList>
    </citation>
    <scope>IDENTIFICATION</scope>
</reference>
<dbReference type="GO" id="GO:0016020">
    <property type="term" value="C:membrane"/>
    <property type="evidence" value="ECO:0007669"/>
    <property type="project" value="UniProtKB-SubCell"/>
</dbReference>
<keyword evidence="3" id="KW-1133">Transmembrane helix</keyword>
<proteinExistence type="predicted"/>
<evidence type="ECO:0000256" key="5">
    <source>
        <dbReference type="ARBA" id="ARBA00023170"/>
    </source>
</evidence>
<reference evidence="8" key="1">
    <citation type="submission" date="2025-08" db="UniProtKB">
        <authorList>
            <consortium name="Ensembl"/>
        </authorList>
    </citation>
    <scope>IDENTIFICATION</scope>
</reference>
<dbReference type="InterPro" id="IPR036179">
    <property type="entry name" value="Ig-like_dom_sf"/>
</dbReference>
<sequence length="144" mass="15843">MIPLKLDTGAQVNILPDHAISFLCCHSPLSFPDAHGEITITQTPEFTVKRENAAVRMSCVLQGISENIASAIIHWYHQSPGEAPKRANNLQVTIDPAKSHSSKHTCTFNINSATKTDTGVYYCAYWDNTFPLSQEPATETPLDT</sequence>
<evidence type="ECO:0000256" key="1">
    <source>
        <dbReference type="ARBA" id="ARBA00004370"/>
    </source>
</evidence>
<dbReference type="AlphaFoldDB" id="A0A7M4FXT4"/>
<name>A0A7M4FXT4_CROPO</name>
<dbReference type="Gene3D" id="2.60.40.10">
    <property type="entry name" value="Immunoglobulins"/>
    <property type="match status" value="1"/>
</dbReference>
<organism evidence="8 9">
    <name type="scientific">Crocodylus porosus</name>
    <name type="common">Saltwater crocodile</name>
    <name type="synonym">Estuarine crocodile</name>
    <dbReference type="NCBI Taxonomy" id="8502"/>
    <lineage>
        <taxon>Eukaryota</taxon>
        <taxon>Metazoa</taxon>
        <taxon>Chordata</taxon>
        <taxon>Craniata</taxon>
        <taxon>Vertebrata</taxon>
        <taxon>Euteleostomi</taxon>
        <taxon>Archelosauria</taxon>
        <taxon>Archosauria</taxon>
        <taxon>Crocodylia</taxon>
        <taxon>Longirostres</taxon>
        <taxon>Crocodylidae</taxon>
        <taxon>Crocodylus</taxon>
    </lineage>
</organism>
<evidence type="ECO:0000256" key="3">
    <source>
        <dbReference type="ARBA" id="ARBA00022989"/>
    </source>
</evidence>
<keyword evidence="2" id="KW-0812">Transmembrane</keyword>
<evidence type="ECO:0000313" key="9">
    <source>
        <dbReference type="Proteomes" id="UP000594220"/>
    </source>
</evidence>
<dbReference type="PROSITE" id="PS50835">
    <property type="entry name" value="IG_LIKE"/>
    <property type="match status" value="1"/>
</dbReference>
<feature type="domain" description="Ig-like" evidence="7">
    <location>
        <begin position="32"/>
        <end position="123"/>
    </location>
</feature>
<keyword evidence="4" id="KW-0472">Membrane</keyword>
<evidence type="ECO:0000256" key="4">
    <source>
        <dbReference type="ARBA" id="ARBA00023136"/>
    </source>
</evidence>
<dbReference type="SUPFAM" id="SSF48726">
    <property type="entry name" value="Immunoglobulin"/>
    <property type="match status" value="1"/>
</dbReference>
<evidence type="ECO:0000256" key="2">
    <source>
        <dbReference type="ARBA" id="ARBA00022692"/>
    </source>
</evidence>
<dbReference type="Ensembl" id="ENSCPRT00005018358.1">
    <property type="protein sequence ID" value="ENSCPRP00005015662.1"/>
    <property type="gene ID" value="ENSCPRG00005010962.1"/>
</dbReference>
<dbReference type="InterPro" id="IPR003599">
    <property type="entry name" value="Ig_sub"/>
</dbReference>
<keyword evidence="6" id="KW-0393">Immunoglobulin domain</keyword>
<evidence type="ECO:0000259" key="7">
    <source>
        <dbReference type="PROSITE" id="PS50835"/>
    </source>
</evidence>
<dbReference type="PANTHER" id="PTHR19256">
    <property type="entry name" value="T-CELL RECEPTOR GAMMA CHAIN"/>
    <property type="match status" value="1"/>
</dbReference>
<comment type="subcellular location">
    <subcellularLocation>
        <location evidence="1">Membrane</location>
    </subcellularLocation>
</comment>
<keyword evidence="9" id="KW-1185">Reference proteome</keyword>
<evidence type="ECO:0000313" key="8">
    <source>
        <dbReference type="Ensembl" id="ENSCPRP00005015662.1"/>
    </source>
</evidence>
<dbReference type="InterPro" id="IPR051117">
    <property type="entry name" value="TRG_var/const_region"/>
</dbReference>
<dbReference type="PANTHER" id="PTHR19256:SF65">
    <property type="entry name" value="T CELL RECEPTOR GAMMA CONSTANT 1-RELATED"/>
    <property type="match status" value="1"/>
</dbReference>
<dbReference type="Pfam" id="PF07686">
    <property type="entry name" value="V-set"/>
    <property type="match status" value="1"/>
</dbReference>
<dbReference type="SMART" id="SM00406">
    <property type="entry name" value="IGv"/>
    <property type="match status" value="1"/>
</dbReference>
<dbReference type="InterPro" id="IPR013783">
    <property type="entry name" value="Ig-like_fold"/>
</dbReference>
<evidence type="ECO:0000256" key="6">
    <source>
        <dbReference type="ARBA" id="ARBA00023319"/>
    </source>
</evidence>
<dbReference type="Proteomes" id="UP000594220">
    <property type="component" value="Unplaced"/>
</dbReference>
<keyword evidence="5" id="KW-0675">Receptor</keyword>
<dbReference type="InterPro" id="IPR007110">
    <property type="entry name" value="Ig-like_dom"/>
</dbReference>
<protein>
    <recommendedName>
        <fullName evidence="7">Ig-like domain-containing protein</fullName>
    </recommendedName>
</protein>